<feature type="compositionally biased region" description="Basic residues" evidence="1">
    <location>
        <begin position="299"/>
        <end position="311"/>
    </location>
</feature>
<comment type="caution">
    <text evidence="2">The sequence shown here is derived from an EMBL/GenBank/DDBJ whole genome shotgun (WGS) entry which is preliminary data.</text>
</comment>
<organism evidence="2 3">
    <name type="scientific">Alternaria panax</name>
    <dbReference type="NCBI Taxonomy" id="48097"/>
    <lineage>
        <taxon>Eukaryota</taxon>
        <taxon>Fungi</taxon>
        <taxon>Dikarya</taxon>
        <taxon>Ascomycota</taxon>
        <taxon>Pezizomycotina</taxon>
        <taxon>Dothideomycetes</taxon>
        <taxon>Pleosporomycetidae</taxon>
        <taxon>Pleosporales</taxon>
        <taxon>Pleosporineae</taxon>
        <taxon>Pleosporaceae</taxon>
        <taxon>Alternaria</taxon>
        <taxon>Alternaria sect. Panax</taxon>
    </lineage>
</organism>
<proteinExistence type="predicted"/>
<gene>
    <name evidence="2" type="ORF">G6011_03087</name>
</gene>
<evidence type="ECO:0000313" key="3">
    <source>
        <dbReference type="Proteomes" id="UP001199106"/>
    </source>
</evidence>
<protein>
    <submittedName>
        <fullName evidence="2">Uncharacterized protein</fullName>
    </submittedName>
</protein>
<feature type="region of interest" description="Disordered" evidence="1">
    <location>
        <begin position="522"/>
        <end position="558"/>
    </location>
</feature>
<feature type="compositionally biased region" description="Polar residues" evidence="1">
    <location>
        <begin position="669"/>
        <end position="678"/>
    </location>
</feature>
<evidence type="ECO:0000313" key="2">
    <source>
        <dbReference type="EMBL" id="KAG9193052.1"/>
    </source>
</evidence>
<feature type="region of interest" description="Disordered" evidence="1">
    <location>
        <begin position="272"/>
        <end position="475"/>
    </location>
</feature>
<name>A0AAD4IEF1_9PLEO</name>
<reference evidence="2" key="1">
    <citation type="submission" date="2021-07" db="EMBL/GenBank/DDBJ databases">
        <title>Genome Resource of American Ginseng Black Spot Pathogen Alternaria panax.</title>
        <authorList>
            <person name="Qiu C."/>
            <person name="Wang W."/>
            <person name="Liu Z."/>
        </authorList>
    </citation>
    <scope>NUCLEOTIDE SEQUENCE</scope>
    <source>
        <strain evidence="2">BNCC115425</strain>
    </source>
</reference>
<dbReference type="AlphaFoldDB" id="A0AAD4IEF1"/>
<feature type="region of interest" description="Disordered" evidence="1">
    <location>
        <begin position="663"/>
        <end position="690"/>
    </location>
</feature>
<dbReference type="EMBL" id="JAANER010000002">
    <property type="protein sequence ID" value="KAG9193052.1"/>
    <property type="molecule type" value="Genomic_DNA"/>
</dbReference>
<sequence length="753" mass="83901">MSLFNNDCSGVWDGSFKIVDDRVIWTAEIHPAIIFFNFLLPADHMTDNILPLLQARNLLGGVPLQVAAALNEEYRDARTFLAPMFAADIAYLILFLARKRADLERFELLWCAVHAAVQINHSVGDRYRKVPRTIRERVKRDAIQQFRCILHNPQFNFVGPLLGHALRALEVYIRPLVTDSSPFVWVHADFLHGLHDIHDLSLDGAKARRTLFDYLQNRHPGVETLWHSLLQMYNTHDVTHFPEYGTQPMSKPSLVLWELFYRHAREDVPLEYPQARPSALTRKDNPLTLQGPVDEGKQKKSKNKKKNKSKGGRVVALVEDQAVPKQPPSHDQPVPEVQPASQQQPSAATVEILQTLPTVQEPPEQSEQKPSKKDRRNMKKKLKKLGAAERTKPSVVEERQPSVTCNGDDNGGNATGNKDDTVANNDGDSIIGIIDDDDDVCLTPVEDPADKTSVNEDSAQEDTSDEKPAAQNGKTSVANVYAGILAEKRTPRGSGGGNSYTVEDHAKILDSWQKVGVRKDMRQKQKQHKNDRNIGRDVPNATGHVPTGARSLPVKVKPPVPSAKALGYDAKPRPTKMKALMPFEMASVPKDNNVARDQPTSWSALFKGSRDEGRRPSSQHFNVSTNTADIQLLAITGTNCHGSIQKDIAPLNRSSLVRLKTPIDRETSKGSAAHSTTALPPPGDDDVPVHSSAVRETDVLHVEQWLTSKYASALVGLTEAETRNAHWRPEQSNVTVIIDRFTFYRRDIERLEG</sequence>
<feature type="compositionally biased region" description="Low complexity" evidence="1">
    <location>
        <begin position="332"/>
        <end position="348"/>
    </location>
</feature>
<feature type="compositionally biased region" description="Basic and acidic residues" evidence="1">
    <location>
        <begin position="386"/>
        <end position="400"/>
    </location>
</feature>
<accession>A0AAD4IEF1</accession>
<keyword evidence="3" id="KW-1185">Reference proteome</keyword>
<evidence type="ECO:0000256" key="1">
    <source>
        <dbReference type="SAM" id="MobiDB-lite"/>
    </source>
</evidence>
<dbReference type="Proteomes" id="UP001199106">
    <property type="component" value="Unassembled WGS sequence"/>
</dbReference>
<feature type="compositionally biased region" description="Basic residues" evidence="1">
    <location>
        <begin position="372"/>
        <end position="384"/>
    </location>
</feature>
<feature type="compositionally biased region" description="Basic and acidic residues" evidence="1">
    <location>
        <begin position="522"/>
        <end position="535"/>
    </location>
</feature>